<evidence type="ECO:0000256" key="2">
    <source>
        <dbReference type="SAM" id="SignalP"/>
    </source>
</evidence>
<dbReference type="EMBL" id="JAEVFJ010000044">
    <property type="protein sequence ID" value="KAH8085444.1"/>
    <property type="molecule type" value="Genomic_DNA"/>
</dbReference>
<keyword evidence="4" id="KW-1185">Reference proteome</keyword>
<reference evidence="3" key="1">
    <citation type="journal article" date="2021" name="New Phytol.">
        <title>Evolutionary innovations through gain and loss of genes in the ectomycorrhizal Boletales.</title>
        <authorList>
            <person name="Wu G."/>
            <person name="Miyauchi S."/>
            <person name="Morin E."/>
            <person name="Kuo A."/>
            <person name="Drula E."/>
            <person name="Varga T."/>
            <person name="Kohler A."/>
            <person name="Feng B."/>
            <person name="Cao Y."/>
            <person name="Lipzen A."/>
            <person name="Daum C."/>
            <person name="Hundley H."/>
            <person name="Pangilinan J."/>
            <person name="Johnson J."/>
            <person name="Barry K."/>
            <person name="LaButti K."/>
            <person name="Ng V."/>
            <person name="Ahrendt S."/>
            <person name="Min B."/>
            <person name="Choi I.G."/>
            <person name="Park H."/>
            <person name="Plett J.M."/>
            <person name="Magnuson J."/>
            <person name="Spatafora J.W."/>
            <person name="Nagy L.G."/>
            <person name="Henrissat B."/>
            <person name="Grigoriev I.V."/>
            <person name="Yang Z.L."/>
            <person name="Xu J."/>
            <person name="Martin F.M."/>
        </authorList>
    </citation>
    <scope>NUCLEOTIDE SEQUENCE</scope>
    <source>
        <strain evidence="3">KKN 215</strain>
    </source>
</reference>
<feature type="compositionally biased region" description="Polar residues" evidence="1">
    <location>
        <begin position="102"/>
        <end position="117"/>
    </location>
</feature>
<comment type="caution">
    <text evidence="3">The sequence shown here is derived from an EMBL/GenBank/DDBJ whole genome shotgun (WGS) entry which is preliminary data.</text>
</comment>
<name>A0A8K0UFH8_9AGAR</name>
<keyword evidence="2" id="KW-0732">Signal</keyword>
<feature type="region of interest" description="Disordered" evidence="1">
    <location>
        <begin position="275"/>
        <end position="301"/>
    </location>
</feature>
<evidence type="ECO:0000313" key="4">
    <source>
        <dbReference type="Proteomes" id="UP000813824"/>
    </source>
</evidence>
<feature type="compositionally biased region" description="Polar residues" evidence="1">
    <location>
        <begin position="145"/>
        <end position="162"/>
    </location>
</feature>
<feature type="compositionally biased region" description="Basic and acidic residues" evidence="1">
    <location>
        <begin position="291"/>
        <end position="301"/>
    </location>
</feature>
<gene>
    <name evidence="3" type="ORF">BXZ70DRAFT_1067913</name>
</gene>
<dbReference type="AlphaFoldDB" id="A0A8K0UFH8"/>
<feature type="signal peptide" evidence="2">
    <location>
        <begin position="1"/>
        <end position="19"/>
    </location>
</feature>
<protein>
    <submittedName>
        <fullName evidence="3">Uncharacterized protein</fullName>
    </submittedName>
</protein>
<accession>A0A8K0UFH8</accession>
<evidence type="ECO:0000256" key="1">
    <source>
        <dbReference type="SAM" id="MobiDB-lite"/>
    </source>
</evidence>
<evidence type="ECO:0000313" key="3">
    <source>
        <dbReference type="EMBL" id="KAH8085444.1"/>
    </source>
</evidence>
<sequence length="301" mass="31669">MLSTTVIALALLAAAPALAAPTLPSAANGAGINYARSQVPSLAARHPREFERPPHADSTLKLFSEKHVHQDRRQDTTNSGDSDFDSFMQAWQYLQAYASAVQSNPPASPAQTATPVPDSTPSPAPLQARQNGKWVKAPISRTARSRGSQLSRRQNSATNAGTSDLTTMWANVLGSLLAASITANATQSQSGTVQARADFGAILGDAADAFKLFNGAVEASQTISDFIHEHFGNSGQRRDLGARASFGSILGEAADTVEIFNGAVEAEHTISDFIHDHFSGGSGDNSQAEGVEARDSLNDLL</sequence>
<organism evidence="3 4">
    <name type="scientific">Cristinia sonorae</name>
    <dbReference type="NCBI Taxonomy" id="1940300"/>
    <lineage>
        <taxon>Eukaryota</taxon>
        <taxon>Fungi</taxon>
        <taxon>Dikarya</taxon>
        <taxon>Basidiomycota</taxon>
        <taxon>Agaricomycotina</taxon>
        <taxon>Agaricomycetes</taxon>
        <taxon>Agaricomycetidae</taxon>
        <taxon>Agaricales</taxon>
        <taxon>Pleurotineae</taxon>
        <taxon>Stephanosporaceae</taxon>
        <taxon>Cristinia</taxon>
    </lineage>
</organism>
<proteinExistence type="predicted"/>
<feature type="chain" id="PRO_5035454125" evidence="2">
    <location>
        <begin position="20"/>
        <end position="301"/>
    </location>
</feature>
<feature type="region of interest" description="Disordered" evidence="1">
    <location>
        <begin position="102"/>
        <end position="162"/>
    </location>
</feature>
<dbReference type="Proteomes" id="UP000813824">
    <property type="component" value="Unassembled WGS sequence"/>
</dbReference>